<comment type="caution">
    <text evidence="7">The sequence shown here is derived from an EMBL/GenBank/DDBJ whole genome shotgun (WGS) entry which is preliminary data.</text>
</comment>
<keyword evidence="3" id="KW-0819">tRNA processing</keyword>
<sequence length="274" mass="30248">MGTAALLNCLIVLLCRVSHGYNVGKNAAPFEPLCGILNVNKPRGITSSDACQIVKRIIRDGLRERYPTIVLPRIKVGHGGTLDMHAEGVLAIGVGRATKFLPFYLQGNKTYEATGVLGYETDTLDVHGERLKEAPCDHVTDAAFDAALHSMRGLYEQVPPIYSSKKCRGRRLRDYAIKKIPVEVKPCKVVVYSIERLSRPSKGLPHFALRVTTSGGTYVRSLIRDMAYKLNTLGTMESLIRVAKCNLSLADSLPVHSLDYDTIVRSLRNPTIEQ</sequence>
<feature type="chain" id="PRO_5042139208" description="tRNA pseudouridine(55) synthase" evidence="5">
    <location>
        <begin position="21"/>
        <end position="274"/>
    </location>
</feature>
<dbReference type="InterPro" id="IPR014780">
    <property type="entry name" value="tRNA_psdUridine_synth_TruB"/>
</dbReference>
<dbReference type="GO" id="GO:1990481">
    <property type="term" value="P:mRNA pseudouridine synthesis"/>
    <property type="evidence" value="ECO:0007669"/>
    <property type="project" value="TreeGrafter"/>
</dbReference>
<evidence type="ECO:0000313" key="8">
    <source>
        <dbReference type="Proteomes" id="UP001195914"/>
    </source>
</evidence>
<dbReference type="SUPFAM" id="SSF55120">
    <property type="entry name" value="Pseudouridine synthase"/>
    <property type="match status" value="1"/>
</dbReference>
<name>A0AAD9G702_BABDI</name>
<feature type="signal peptide" evidence="5">
    <location>
        <begin position="1"/>
        <end position="20"/>
    </location>
</feature>
<evidence type="ECO:0000313" key="7">
    <source>
        <dbReference type="EMBL" id="KAK1932987.1"/>
    </source>
</evidence>
<evidence type="ECO:0000259" key="6">
    <source>
        <dbReference type="Pfam" id="PF01509"/>
    </source>
</evidence>
<evidence type="ECO:0000256" key="4">
    <source>
        <dbReference type="ARBA" id="ARBA00023235"/>
    </source>
</evidence>
<feature type="domain" description="Pseudouridine synthase II N-terminal" evidence="6">
    <location>
        <begin position="75"/>
        <end position="219"/>
    </location>
</feature>
<dbReference type="GO" id="GO:0160148">
    <property type="term" value="F:tRNA pseudouridine(55) synthase activity"/>
    <property type="evidence" value="ECO:0007669"/>
    <property type="project" value="UniProtKB-EC"/>
</dbReference>
<dbReference type="HAMAP" id="MF_01080">
    <property type="entry name" value="TruB_bact"/>
    <property type="match status" value="1"/>
</dbReference>
<dbReference type="EMBL" id="JAHBMH010000073">
    <property type="protein sequence ID" value="KAK1932987.1"/>
    <property type="molecule type" value="Genomic_DNA"/>
</dbReference>
<dbReference type="GO" id="GO:0003723">
    <property type="term" value="F:RNA binding"/>
    <property type="evidence" value="ECO:0007669"/>
    <property type="project" value="InterPro"/>
</dbReference>
<dbReference type="Proteomes" id="UP001195914">
    <property type="component" value="Unassembled WGS sequence"/>
</dbReference>
<evidence type="ECO:0000256" key="2">
    <source>
        <dbReference type="ARBA" id="ARBA00012787"/>
    </source>
</evidence>
<evidence type="ECO:0000256" key="3">
    <source>
        <dbReference type="ARBA" id="ARBA00022694"/>
    </source>
</evidence>
<dbReference type="InterPro" id="IPR020103">
    <property type="entry name" value="PsdUridine_synth_cat_dom_sf"/>
</dbReference>
<dbReference type="PANTHER" id="PTHR13767">
    <property type="entry name" value="TRNA-PSEUDOURIDINE SYNTHASE"/>
    <property type="match status" value="1"/>
</dbReference>
<dbReference type="Gene3D" id="3.30.2350.10">
    <property type="entry name" value="Pseudouridine synthase"/>
    <property type="match status" value="1"/>
</dbReference>
<keyword evidence="8" id="KW-1185">Reference proteome</keyword>
<dbReference type="NCBIfam" id="TIGR00431">
    <property type="entry name" value="TruB"/>
    <property type="match status" value="1"/>
</dbReference>
<reference evidence="7" key="1">
    <citation type="journal article" date="2014" name="Nucleic Acids Res.">
        <title>The evolutionary dynamics of variant antigen genes in Babesia reveal a history of genomic innovation underlying host-parasite interaction.</title>
        <authorList>
            <person name="Jackson A.P."/>
            <person name="Otto T.D."/>
            <person name="Darby A."/>
            <person name="Ramaprasad A."/>
            <person name="Xia D."/>
            <person name="Echaide I.E."/>
            <person name="Farber M."/>
            <person name="Gahlot S."/>
            <person name="Gamble J."/>
            <person name="Gupta D."/>
            <person name="Gupta Y."/>
            <person name="Jackson L."/>
            <person name="Malandrin L."/>
            <person name="Malas T.B."/>
            <person name="Moussa E."/>
            <person name="Nair M."/>
            <person name="Reid A.J."/>
            <person name="Sanders M."/>
            <person name="Sharma J."/>
            <person name="Tracey A."/>
            <person name="Quail M.A."/>
            <person name="Weir W."/>
            <person name="Wastling J.M."/>
            <person name="Hall N."/>
            <person name="Willadsen P."/>
            <person name="Lingelbach K."/>
            <person name="Shiels B."/>
            <person name="Tait A."/>
            <person name="Berriman M."/>
            <person name="Allred D.R."/>
            <person name="Pain A."/>
        </authorList>
    </citation>
    <scope>NUCLEOTIDE SEQUENCE</scope>
    <source>
        <strain evidence="7">1802A</strain>
    </source>
</reference>
<gene>
    <name evidence="7" type="ORF">X943_001716</name>
</gene>
<dbReference type="PANTHER" id="PTHR13767:SF2">
    <property type="entry name" value="PSEUDOURIDYLATE SYNTHASE TRUB1"/>
    <property type="match status" value="1"/>
</dbReference>
<organism evidence="7 8">
    <name type="scientific">Babesia divergens</name>
    <dbReference type="NCBI Taxonomy" id="32595"/>
    <lineage>
        <taxon>Eukaryota</taxon>
        <taxon>Sar</taxon>
        <taxon>Alveolata</taxon>
        <taxon>Apicomplexa</taxon>
        <taxon>Aconoidasida</taxon>
        <taxon>Piroplasmida</taxon>
        <taxon>Babesiidae</taxon>
        <taxon>Babesia</taxon>
    </lineage>
</organism>
<evidence type="ECO:0000256" key="5">
    <source>
        <dbReference type="SAM" id="SignalP"/>
    </source>
</evidence>
<dbReference type="InterPro" id="IPR002501">
    <property type="entry name" value="PsdUridine_synth_N"/>
</dbReference>
<comment type="similarity">
    <text evidence="1">Belongs to the pseudouridine synthase TruB family.</text>
</comment>
<keyword evidence="5" id="KW-0732">Signal</keyword>
<accession>A0AAD9G702</accession>
<protein>
    <recommendedName>
        <fullName evidence="2">tRNA pseudouridine(55) synthase</fullName>
        <ecNumber evidence="2">5.4.99.25</ecNumber>
    </recommendedName>
</protein>
<dbReference type="GO" id="GO:0005634">
    <property type="term" value="C:nucleus"/>
    <property type="evidence" value="ECO:0007669"/>
    <property type="project" value="TreeGrafter"/>
</dbReference>
<dbReference type="GO" id="GO:0006400">
    <property type="term" value="P:tRNA modification"/>
    <property type="evidence" value="ECO:0007669"/>
    <property type="project" value="TreeGrafter"/>
</dbReference>
<dbReference type="Pfam" id="PF01509">
    <property type="entry name" value="TruB_N"/>
    <property type="match status" value="1"/>
</dbReference>
<evidence type="ECO:0000256" key="1">
    <source>
        <dbReference type="ARBA" id="ARBA00008999"/>
    </source>
</evidence>
<dbReference type="EC" id="5.4.99.25" evidence="2"/>
<dbReference type="AlphaFoldDB" id="A0AAD9G702"/>
<reference evidence="7" key="2">
    <citation type="submission" date="2021-05" db="EMBL/GenBank/DDBJ databases">
        <authorList>
            <person name="Pain A."/>
        </authorList>
    </citation>
    <scope>NUCLEOTIDE SEQUENCE</scope>
    <source>
        <strain evidence="7">1802A</strain>
    </source>
</reference>
<proteinExistence type="inferred from homology"/>
<keyword evidence="4" id="KW-0413">Isomerase</keyword>